<feature type="domain" description="C2H2-type" evidence="11">
    <location>
        <begin position="32"/>
        <end position="59"/>
    </location>
</feature>
<evidence type="ECO:0000256" key="4">
    <source>
        <dbReference type="ARBA" id="ARBA00022771"/>
    </source>
</evidence>
<dbReference type="PROSITE" id="PS00028">
    <property type="entry name" value="ZINC_FINGER_C2H2_1"/>
    <property type="match status" value="9"/>
</dbReference>
<dbReference type="Gene3D" id="3.30.160.60">
    <property type="entry name" value="Classic Zinc Finger"/>
    <property type="match status" value="8"/>
</dbReference>
<feature type="domain" description="C2H2-type" evidence="11">
    <location>
        <begin position="227"/>
        <end position="254"/>
    </location>
</feature>
<evidence type="ECO:0000259" key="11">
    <source>
        <dbReference type="PROSITE" id="PS50157"/>
    </source>
</evidence>
<dbReference type="Proteomes" id="UP001642540">
    <property type="component" value="Unassembled WGS sequence"/>
</dbReference>
<proteinExistence type="predicted"/>
<evidence type="ECO:0000256" key="8">
    <source>
        <dbReference type="ARBA" id="ARBA00023163"/>
    </source>
</evidence>
<accession>A0ABP1QHE4</accession>
<comment type="caution">
    <text evidence="12">The sequence shown here is derived from an EMBL/GenBank/DDBJ whole genome shotgun (WGS) entry which is preliminary data.</text>
</comment>
<feature type="domain" description="C2H2-type" evidence="11">
    <location>
        <begin position="197"/>
        <end position="225"/>
    </location>
</feature>
<reference evidence="12 13" key="1">
    <citation type="submission" date="2024-08" db="EMBL/GenBank/DDBJ databases">
        <authorList>
            <person name="Cucini C."/>
            <person name="Frati F."/>
        </authorList>
    </citation>
    <scope>NUCLEOTIDE SEQUENCE [LARGE SCALE GENOMIC DNA]</scope>
</reference>
<feature type="domain" description="C2H2-type" evidence="11">
    <location>
        <begin position="311"/>
        <end position="333"/>
    </location>
</feature>
<organism evidence="12 13">
    <name type="scientific">Orchesella dallaii</name>
    <dbReference type="NCBI Taxonomy" id="48710"/>
    <lineage>
        <taxon>Eukaryota</taxon>
        <taxon>Metazoa</taxon>
        <taxon>Ecdysozoa</taxon>
        <taxon>Arthropoda</taxon>
        <taxon>Hexapoda</taxon>
        <taxon>Collembola</taxon>
        <taxon>Entomobryomorpha</taxon>
        <taxon>Entomobryoidea</taxon>
        <taxon>Orchesellidae</taxon>
        <taxon>Orchesellinae</taxon>
        <taxon>Orchesella</taxon>
    </lineage>
</organism>
<dbReference type="SUPFAM" id="SSF57667">
    <property type="entry name" value="beta-beta-alpha zinc fingers"/>
    <property type="match status" value="5"/>
</dbReference>
<gene>
    <name evidence="12" type="ORF">ODALV1_LOCUS10049</name>
</gene>
<evidence type="ECO:0000256" key="5">
    <source>
        <dbReference type="ARBA" id="ARBA00022833"/>
    </source>
</evidence>
<feature type="domain" description="C2H2-type" evidence="11">
    <location>
        <begin position="117"/>
        <end position="145"/>
    </location>
</feature>
<feature type="domain" description="C2H2-type" evidence="11">
    <location>
        <begin position="255"/>
        <end position="282"/>
    </location>
</feature>
<evidence type="ECO:0000256" key="9">
    <source>
        <dbReference type="ARBA" id="ARBA00023242"/>
    </source>
</evidence>
<evidence type="ECO:0000313" key="13">
    <source>
        <dbReference type="Proteomes" id="UP001642540"/>
    </source>
</evidence>
<feature type="domain" description="C2H2-type" evidence="11">
    <location>
        <begin position="174"/>
        <end position="196"/>
    </location>
</feature>
<evidence type="ECO:0000256" key="10">
    <source>
        <dbReference type="PROSITE-ProRule" id="PRU00042"/>
    </source>
</evidence>
<name>A0ABP1QHE4_9HEXA</name>
<dbReference type="InterPro" id="IPR013087">
    <property type="entry name" value="Znf_C2H2_type"/>
</dbReference>
<evidence type="ECO:0000256" key="1">
    <source>
        <dbReference type="ARBA" id="ARBA00004123"/>
    </source>
</evidence>
<keyword evidence="13" id="KW-1185">Reference proteome</keyword>
<feature type="domain" description="C2H2-type" evidence="11">
    <location>
        <begin position="89"/>
        <end position="116"/>
    </location>
</feature>
<dbReference type="PANTHER" id="PTHR24384">
    <property type="entry name" value="FINGER PUTATIVE TRANSCRIPTION FACTOR FAMILY-RELATED"/>
    <property type="match status" value="1"/>
</dbReference>
<keyword evidence="2" id="KW-0479">Metal-binding</keyword>
<protein>
    <recommendedName>
        <fullName evidence="11">C2H2-type domain-containing protein</fullName>
    </recommendedName>
</protein>
<keyword evidence="8" id="KW-0804">Transcription</keyword>
<dbReference type="PANTHER" id="PTHR24384:SF189">
    <property type="entry name" value="C2H2-TYPE DOMAIN-CONTAINING PROTEIN-RELATED"/>
    <property type="match status" value="1"/>
</dbReference>
<evidence type="ECO:0000256" key="3">
    <source>
        <dbReference type="ARBA" id="ARBA00022737"/>
    </source>
</evidence>
<sequence>MHESVPARSFSSKSVATRHERAHSGMGDAVKFACVFCGKTFSCQPNLNHHILHHINEKGFECRFCKSTFVTQGKFKRHIAQVHSSDHSYSCVMCGKSFSTNGGLTTHIHSHTREKPFTCSLCAKNFINNSQLQRHINTIHKKIKRYTCKICGRGCLDLSALNIHVRRHIGETTLECKLCNKRFCTATELKRHEVSHHQCPHCTKKLSSTKDLDNHIKISHAGKGLKYRCPCGAKFKNRYLLKSHRLSSHKGERIFKCDHCPKAYLSNVNLTHHNLTHLNRRNFKCAVCNKAFVYKSNHDDHMRIHTGENPFRCSVCGRPFGRQSEVKSHERIHQDVGDRYGCVFCG</sequence>
<keyword evidence="4 10" id="KW-0863">Zinc-finger</keyword>
<dbReference type="EMBL" id="CAXLJM020000030">
    <property type="protein sequence ID" value="CAL8098765.1"/>
    <property type="molecule type" value="Genomic_DNA"/>
</dbReference>
<dbReference type="PROSITE" id="PS50157">
    <property type="entry name" value="ZINC_FINGER_C2H2_2"/>
    <property type="match status" value="11"/>
</dbReference>
<keyword evidence="7" id="KW-0238">DNA-binding</keyword>
<comment type="subcellular location">
    <subcellularLocation>
        <location evidence="1">Nucleus</location>
    </subcellularLocation>
</comment>
<dbReference type="Pfam" id="PF12171">
    <property type="entry name" value="zf-C2H2_jaz"/>
    <property type="match status" value="1"/>
</dbReference>
<dbReference type="InterPro" id="IPR050752">
    <property type="entry name" value="C2H2-ZF_domain"/>
</dbReference>
<dbReference type="InterPro" id="IPR036236">
    <property type="entry name" value="Znf_C2H2_sf"/>
</dbReference>
<keyword evidence="3" id="KW-0677">Repeat</keyword>
<keyword evidence="5" id="KW-0862">Zinc</keyword>
<feature type="domain" description="C2H2-type" evidence="11">
    <location>
        <begin position="146"/>
        <end position="173"/>
    </location>
</feature>
<evidence type="ECO:0000256" key="2">
    <source>
        <dbReference type="ARBA" id="ARBA00022723"/>
    </source>
</evidence>
<dbReference type="SMART" id="SM00355">
    <property type="entry name" value="ZnF_C2H2"/>
    <property type="match status" value="11"/>
</dbReference>
<evidence type="ECO:0000313" key="12">
    <source>
        <dbReference type="EMBL" id="CAL8098765.1"/>
    </source>
</evidence>
<keyword evidence="9" id="KW-0539">Nucleus</keyword>
<feature type="domain" description="C2H2-type" evidence="11">
    <location>
        <begin position="283"/>
        <end position="310"/>
    </location>
</feature>
<evidence type="ECO:0000256" key="7">
    <source>
        <dbReference type="ARBA" id="ARBA00023125"/>
    </source>
</evidence>
<dbReference type="Pfam" id="PF13894">
    <property type="entry name" value="zf-C2H2_4"/>
    <property type="match status" value="1"/>
</dbReference>
<keyword evidence="6" id="KW-0805">Transcription regulation</keyword>
<dbReference type="InterPro" id="IPR022755">
    <property type="entry name" value="Znf_C2H2_jaz"/>
</dbReference>
<dbReference type="Pfam" id="PF00096">
    <property type="entry name" value="zf-C2H2"/>
    <property type="match status" value="3"/>
</dbReference>
<evidence type="ECO:0000256" key="6">
    <source>
        <dbReference type="ARBA" id="ARBA00023015"/>
    </source>
</evidence>
<feature type="domain" description="C2H2-type" evidence="11">
    <location>
        <begin position="60"/>
        <end position="88"/>
    </location>
</feature>